<dbReference type="OrthoDB" id="17907at2759"/>
<dbReference type="STRING" id="2018661.A0A2A2K3Y9"/>
<comment type="caution">
    <text evidence="12">The sequence shown here is derived from an EMBL/GenBank/DDBJ whole genome shotgun (WGS) entry which is preliminary data.</text>
</comment>
<evidence type="ECO:0000313" key="12">
    <source>
        <dbReference type="EMBL" id="PAV68602.1"/>
    </source>
</evidence>
<sequence length="1829" mass="214398">MVAESLDAEIDDMKGLPPAKYKFQKEHWQLRYLPYYSELEAQANRHFSEIKAGLAHSIALNDIRYGFDNWSRELAFYIHQYGLRFSKEEHVTLVKMYLCFIQKGSFWRQTKRIIRFLTQLLDKYHFLSREDLIIDWRPLYELYIEIAYKNLENKVYFNLPPNFKADLRNLIVRARRYFSSSATQELLDETRPLMCIWDDSSVRAWDILDLFLPMRFSSELHQIEGNSLWFEEAWHWYVLTEKKNGVDEHIVNLFDRLTYECPDSIDWTPKLDIIFTKIMRLLKLFSIDGAKGTIATSKYPEWIANLLGSRCHDAVMKHLKSILDMAEDLLHPSNHGSHSKNLLTFFKDFSERIICRISRESDEDSNILKFANKFPKEMRLTDQLLNELTKMFLPSLKLIIFTKVDQRLANEILRSFARFSPEMIIPMILEMIQSSIDSDTEPHRLIQPLVALLNLLPLYGKQPGEFGMSMIIQSISILKQLIPELNFNEYDKCEAVLNLMTRLFGMMILVDSSEAIHARSDLTEVERKLCIMTSSFEDMLNSFMDKMFTKFIDCGLSITPTDSYSGIAIKEKLCHEELTIHCTLIRIYRCICNNTGTAFHKTVTDRLFNFIAENIHENEQYSLTVTNLVLIAVRSSEKSCFSRFFNLIFDRLQSVLVPEVYIKEKIDFEVIWWLRMMSRAVRVSAATLLENWTDIRKLFELVIQQVWRCPEATQLTTLILESVLQGLTSIEFINLDRRAKFDQPFERYLPIRHWAFEFDKENYEFRWNVPTNESIQRATEVFRDFVMPHVEALNQPEGRDKKEIHHRLLVIRDFFDGACFSLPLLEGPIIPGTYDSHVHQWHETNIVRSSSIPEMSYNGCNIRQVLLDCVKNLLCHLLKQSKDDCKSIRTSIFILYEILYFRGFDKEKYKNAKKDYDNLKRISTFGTFSTKFDISFIVEHSIVLLHNRRISYNNMWNVKKQHVDVLNLLIEASTDEYSQVRSNAQKYVRQIWADFPHSYEKVLDKVVDYLNPSNNPTHEQMKGALHLLIDGGEASVLIVEDYRSMIKLWSTIIKMQCSDRQSIIKLFTDAYSTLSKNYSTVQIKFEVPDSVRKTAMQLLALNYGSPVNVKRSDLTDQQIGHYANHLEEIYDQMKRDYCELANHIVSTTQDSSLHWRHLGLASYMLELLLRKDEEFPEEGVKLYASQLTHDILEIRKTARARLSTWLGIIKKKSIKMDYTIPCKNPNLTTGAKWPIEYGIRDDNQWLIYEEDKLPQNEKEWNKTHVICKKHYGFYTWPDKLRRSPLEYQASLCRTLEELNPIELHIAKILTDPQFIDRMLQLFIHDTDEKNTNLFFLCFFCKIFRVFGYILLPYYKDKIETLLQSPKENIQALGIQITRTILIASKFWKWEQQQDLWQWIEPVLHTALVNINEDNLSKWVDSVREICMLLDPQQLKPLFDVLFSLVNRPADNPFAASARLMLVRKAVSKLKWRGLGLHRKIFDVIKKNPISQFTNQCDSIARTLTTITAFDIPSLFVSPNLPDSLKPIKTTEVIETYAELLKACWNEVRFDLNSCENLHESKRDEGATKANTCSESKKRSRLALKILALYVDKAVRKFHYSFRPEFVELIPLFAHFSSDLGDEELAMDCRLAIRAMSFMHIYENQQASQVIELFRKTSISHCWWKTKLWMIRRMRTLFISNFFVFKPHAHTICEILLAFLVDNQLEVRNASSDSLVDLIQSSLIEVTTVLIDKFTSFTNSDSTLTKHSGVLGLSAIVNAFPYTIPPFMPDILMTICKFATSPNPIQNEVKRTMAGFKKTHNDSWREHKEHFNEDQLLILRNLMVSPNYYV</sequence>
<keyword evidence="4" id="KW-0963">Cytoplasm</keyword>
<accession>A0A2A2K3Y9</accession>
<protein>
    <recommendedName>
        <fullName evidence="14">Proteasome activator complex subunit 4 C-terminal domain-containing protein</fullName>
    </recommendedName>
</protein>
<evidence type="ECO:0000256" key="6">
    <source>
        <dbReference type="ARBA" id="ARBA00022763"/>
    </source>
</evidence>
<evidence type="ECO:0000313" key="13">
    <source>
        <dbReference type="Proteomes" id="UP000218231"/>
    </source>
</evidence>
<dbReference type="GO" id="GO:0006281">
    <property type="term" value="P:DNA repair"/>
    <property type="evidence" value="ECO:0007669"/>
    <property type="project" value="UniProtKB-KW"/>
</dbReference>
<dbReference type="InterPro" id="IPR032430">
    <property type="entry name" value="Blm10_mid"/>
</dbReference>
<dbReference type="EMBL" id="LIAE01009723">
    <property type="protein sequence ID" value="PAV68602.1"/>
    <property type="molecule type" value="Genomic_DNA"/>
</dbReference>
<dbReference type="PANTHER" id="PTHR32170">
    <property type="entry name" value="PROTEASOME ACTIVATOR COMPLEX SUBUNIT 4"/>
    <property type="match status" value="1"/>
</dbReference>
<organism evidence="12 13">
    <name type="scientific">Diploscapter pachys</name>
    <dbReference type="NCBI Taxonomy" id="2018661"/>
    <lineage>
        <taxon>Eukaryota</taxon>
        <taxon>Metazoa</taxon>
        <taxon>Ecdysozoa</taxon>
        <taxon>Nematoda</taxon>
        <taxon>Chromadorea</taxon>
        <taxon>Rhabditida</taxon>
        <taxon>Rhabditina</taxon>
        <taxon>Rhabditomorpha</taxon>
        <taxon>Rhabditoidea</taxon>
        <taxon>Rhabditidae</taxon>
        <taxon>Diploscapter</taxon>
    </lineage>
</organism>
<dbReference type="GO" id="GO:0070628">
    <property type="term" value="F:proteasome binding"/>
    <property type="evidence" value="ECO:0007669"/>
    <property type="project" value="InterPro"/>
</dbReference>
<keyword evidence="5" id="KW-0677">Repeat</keyword>
<dbReference type="PANTHER" id="PTHR32170:SF3">
    <property type="entry name" value="PROTEASOME ACTIVATOR COMPLEX SUBUNIT 4"/>
    <property type="match status" value="1"/>
</dbReference>
<dbReference type="InterPro" id="IPR016024">
    <property type="entry name" value="ARM-type_fold"/>
</dbReference>
<keyword evidence="7" id="KW-0234">DNA repair</keyword>
<gene>
    <name evidence="12" type="ORF">WR25_09442</name>
</gene>
<dbReference type="Gene3D" id="1.25.10.10">
    <property type="entry name" value="Leucine-rich Repeat Variant"/>
    <property type="match status" value="1"/>
</dbReference>
<keyword evidence="6" id="KW-0227">DNA damage</keyword>
<dbReference type="Pfam" id="PF11919">
    <property type="entry name" value="PSME4_C"/>
    <property type="match status" value="1"/>
</dbReference>
<evidence type="ECO:0008006" key="14">
    <source>
        <dbReference type="Google" id="ProtNLM"/>
    </source>
</evidence>
<dbReference type="SUPFAM" id="SSF48371">
    <property type="entry name" value="ARM repeat"/>
    <property type="match status" value="2"/>
</dbReference>
<dbReference type="GO" id="GO:0016504">
    <property type="term" value="F:peptidase activator activity"/>
    <property type="evidence" value="ECO:0007669"/>
    <property type="project" value="InterPro"/>
</dbReference>
<dbReference type="GO" id="GO:0005829">
    <property type="term" value="C:cytosol"/>
    <property type="evidence" value="ECO:0007669"/>
    <property type="project" value="TreeGrafter"/>
</dbReference>
<dbReference type="Pfam" id="PF23096">
    <property type="entry name" value="HEAT_PSME4"/>
    <property type="match status" value="1"/>
</dbReference>
<dbReference type="InterPro" id="IPR021843">
    <property type="entry name" value="PSME4_C"/>
</dbReference>
<name>A0A2A2K3Y9_9BILA</name>
<comment type="subcellular location">
    <subcellularLocation>
        <location evidence="2">Cytoplasm</location>
    </subcellularLocation>
    <subcellularLocation>
        <location evidence="1">Nucleus speckle</location>
    </subcellularLocation>
</comment>
<evidence type="ECO:0000256" key="3">
    <source>
        <dbReference type="ARBA" id="ARBA00005739"/>
    </source>
</evidence>
<dbReference type="InterPro" id="IPR055455">
    <property type="entry name" value="HEAT_PSME4"/>
</dbReference>
<evidence type="ECO:0000259" key="11">
    <source>
        <dbReference type="Pfam" id="PF23096"/>
    </source>
</evidence>
<feature type="domain" description="Proteasome activator complex subunit 4 C-terminal" evidence="9">
    <location>
        <begin position="1743"/>
        <end position="1829"/>
    </location>
</feature>
<dbReference type="InterPro" id="IPR011989">
    <property type="entry name" value="ARM-like"/>
</dbReference>
<dbReference type="GO" id="GO:0010499">
    <property type="term" value="P:proteasomal ubiquitin-independent protein catabolic process"/>
    <property type="evidence" value="ECO:0007669"/>
    <property type="project" value="TreeGrafter"/>
</dbReference>
<evidence type="ECO:0000256" key="4">
    <source>
        <dbReference type="ARBA" id="ARBA00022490"/>
    </source>
</evidence>
<evidence type="ECO:0000256" key="7">
    <source>
        <dbReference type="ARBA" id="ARBA00023204"/>
    </source>
</evidence>
<dbReference type="Proteomes" id="UP000218231">
    <property type="component" value="Unassembled WGS sequence"/>
</dbReference>
<keyword evidence="13" id="KW-1185">Reference proteome</keyword>
<proteinExistence type="inferred from homology"/>
<evidence type="ECO:0000256" key="2">
    <source>
        <dbReference type="ARBA" id="ARBA00004496"/>
    </source>
</evidence>
<evidence type="ECO:0000259" key="9">
    <source>
        <dbReference type="Pfam" id="PF11919"/>
    </source>
</evidence>
<evidence type="ECO:0000256" key="8">
    <source>
        <dbReference type="ARBA" id="ARBA00023242"/>
    </source>
</evidence>
<evidence type="ECO:0000256" key="5">
    <source>
        <dbReference type="ARBA" id="ARBA00022737"/>
    </source>
</evidence>
<keyword evidence="8" id="KW-0539">Nucleus</keyword>
<feature type="domain" description="Proteasome activator Blm10 middle HEAT repeats region" evidence="10">
    <location>
        <begin position="319"/>
        <end position="795"/>
    </location>
</feature>
<evidence type="ECO:0000259" key="10">
    <source>
        <dbReference type="Pfam" id="PF16507"/>
    </source>
</evidence>
<reference evidence="12 13" key="1">
    <citation type="journal article" date="2017" name="Curr. Biol.">
        <title>Genome architecture and evolution of a unichromosomal asexual nematode.</title>
        <authorList>
            <person name="Fradin H."/>
            <person name="Zegar C."/>
            <person name="Gutwein M."/>
            <person name="Lucas J."/>
            <person name="Kovtun M."/>
            <person name="Corcoran D."/>
            <person name="Baugh L.R."/>
            <person name="Kiontke K."/>
            <person name="Gunsalus K."/>
            <person name="Fitch D.H."/>
            <person name="Piano F."/>
        </authorList>
    </citation>
    <scope>NUCLEOTIDE SEQUENCE [LARGE SCALE GENOMIC DNA]</scope>
    <source>
        <strain evidence="12">PF1309</strain>
    </source>
</reference>
<feature type="domain" description="Proteasome activator complex subunit 4-like HEAT repeat-like" evidence="11">
    <location>
        <begin position="1180"/>
        <end position="1462"/>
    </location>
</feature>
<dbReference type="InterPro" id="IPR035309">
    <property type="entry name" value="PSME4"/>
</dbReference>
<dbReference type="Pfam" id="PF16507">
    <property type="entry name" value="HEAT_PSME4_mid"/>
    <property type="match status" value="1"/>
</dbReference>
<dbReference type="GO" id="GO:0016607">
    <property type="term" value="C:nuclear speck"/>
    <property type="evidence" value="ECO:0007669"/>
    <property type="project" value="UniProtKB-SubCell"/>
</dbReference>
<comment type="similarity">
    <text evidence="3">Belongs to the BLM10 family.</text>
</comment>
<evidence type="ECO:0000256" key="1">
    <source>
        <dbReference type="ARBA" id="ARBA00004324"/>
    </source>
</evidence>